<keyword evidence="3 6" id="KW-0812">Transmembrane</keyword>
<feature type="transmembrane region" description="Helical" evidence="6">
    <location>
        <begin position="315"/>
        <end position="331"/>
    </location>
</feature>
<dbReference type="NCBIfam" id="TIGR00374">
    <property type="entry name" value="flippase-like domain"/>
    <property type="match status" value="1"/>
</dbReference>
<evidence type="ECO:0000256" key="5">
    <source>
        <dbReference type="ARBA" id="ARBA00023136"/>
    </source>
</evidence>
<feature type="transmembrane region" description="Helical" evidence="6">
    <location>
        <begin position="41"/>
        <end position="66"/>
    </location>
</feature>
<dbReference type="Pfam" id="PF03706">
    <property type="entry name" value="LPG_synthase_TM"/>
    <property type="match status" value="1"/>
</dbReference>
<keyword evidence="6" id="KW-0046">Antibiotic resistance</keyword>
<accession>A0A3Q8CZN1</accession>
<comment type="subcellular location">
    <subcellularLocation>
        <location evidence="1 6">Cell membrane</location>
        <topology evidence="1 6">Multi-pass membrane protein</topology>
    </subcellularLocation>
</comment>
<dbReference type="EC" id="2.3.2.3" evidence="6"/>
<dbReference type="GeneID" id="78520943"/>
<dbReference type="KEGG" id="lng:BSQ50_07980"/>
<dbReference type="GO" id="GO:0006629">
    <property type="term" value="P:lipid metabolic process"/>
    <property type="evidence" value="ECO:0007669"/>
    <property type="project" value="UniProtKB-KW"/>
</dbReference>
<dbReference type="Proteomes" id="UP000324497">
    <property type="component" value="Chromosome"/>
</dbReference>
<feature type="transmembrane region" description="Helical" evidence="6">
    <location>
        <begin position="258"/>
        <end position="278"/>
    </location>
</feature>
<dbReference type="RefSeq" id="WP_057884845.1">
    <property type="nucleotide sequence ID" value="NZ_CP018180.1"/>
</dbReference>
<dbReference type="GO" id="GO:0050071">
    <property type="term" value="F:phosphatidylglycerol lysyltransferase activity"/>
    <property type="evidence" value="ECO:0007669"/>
    <property type="project" value="UniProtKB-EC"/>
</dbReference>
<keyword evidence="6" id="KW-0808">Transferase</keyword>
<protein>
    <recommendedName>
        <fullName evidence="6">Phosphatidylglycerol lysyltransferase</fullName>
        <ecNumber evidence="6">2.3.2.3</ecNumber>
    </recommendedName>
    <alternativeName>
        <fullName evidence="6">Lysylphosphatidylglycerol synthase</fullName>
    </alternativeName>
</protein>
<evidence type="ECO:0000256" key="6">
    <source>
        <dbReference type="RuleBase" id="RU363042"/>
    </source>
</evidence>
<organism evidence="7 8">
    <name type="scientific">Liquorilactobacillus nagelii</name>
    <dbReference type="NCBI Taxonomy" id="82688"/>
    <lineage>
        <taxon>Bacteria</taxon>
        <taxon>Bacillati</taxon>
        <taxon>Bacillota</taxon>
        <taxon>Bacilli</taxon>
        <taxon>Lactobacillales</taxon>
        <taxon>Lactobacillaceae</taxon>
        <taxon>Liquorilactobacillus</taxon>
    </lineage>
</organism>
<dbReference type="GO" id="GO:0046677">
    <property type="term" value="P:response to antibiotic"/>
    <property type="evidence" value="ECO:0007669"/>
    <property type="project" value="UniProtKB-KW"/>
</dbReference>
<dbReference type="PANTHER" id="PTHR37693">
    <property type="entry name" value="PHOSPHATIDYLGLYCEROL LYSYLTRANSFERASE"/>
    <property type="match status" value="1"/>
</dbReference>
<gene>
    <name evidence="6" type="primary">mprF</name>
    <name evidence="7" type="ORF">BSQ50_07980</name>
</gene>
<feature type="transmembrane region" description="Helical" evidence="6">
    <location>
        <begin position="124"/>
        <end position="146"/>
    </location>
</feature>
<dbReference type="InterPro" id="IPR022791">
    <property type="entry name" value="L-PG_synthase/AglD"/>
</dbReference>
<name>A0A3Q8CZN1_9LACO</name>
<dbReference type="EMBL" id="CP018180">
    <property type="protein sequence ID" value="AUJ32497.1"/>
    <property type="molecule type" value="Genomic_DNA"/>
</dbReference>
<keyword evidence="2" id="KW-1003">Cell membrane</keyword>
<comment type="similarity">
    <text evidence="6">Belongs to the LPG synthase family.</text>
</comment>
<evidence type="ECO:0000256" key="2">
    <source>
        <dbReference type="ARBA" id="ARBA00022475"/>
    </source>
</evidence>
<keyword evidence="4 6" id="KW-1133">Transmembrane helix</keyword>
<feature type="transmembrane region" description="Helical" evidence="6">
    <location>
        <begin position="228"/>
        <end position="246"/>
    </location>
</feature>
<reference evidence="7 8" key="1">
    <citation type="submission" date="2016-11" db="EMBL/GenBank/DDBJ databases">
        <title>Interaction between Lactobacillus species and yeast in water kefir.</title>
        <authorList>
            <person name="Behr J."/>
            <person name="Xu D."/>
            <person name="Vogel R.F."/>
        </authorList>
    </citation>
    <scope>NUCLEOTIDE SEQUENCE [LARGE SCALE GENOMIC DNA]</scope>
    <source>
        <strain evidence="7 8">TMW 1.1827</strain>
    </source>
</reference>
<dbReference type="PANTHER" id="PTHR37693:SF1">
    <property type="entry name" value="INTEGRAL MEMBRANE PROTEIN"/>
    <property type="match status" value="1"/>
</dbReference>
<evidence type="ECO:0000256" key="1">
    <source>
        <dbReference type="ARBA" id="ARBA00004651"/>
    </source>
</evidence>
<evidence type="ECO:0000313" key="7">
    <source>
        <dbReference type="EMBL" id="AUJ32497.1"/>
    </source>
</evidence>
<evidence type="ECO:0000313" key="8">
    <source>
        <dbReference type="Proteomes" id="UP000324497"/>
    </source>
</evidence>
<evidence type="ECO:0000256" key="4">
    <source>
        <dbReference type="ARBA" id="ARBA00022989"/>
    </source>
</evidence>
<keyword evidence="8" id="KW-1185">Reference proteome</keyword>
<feature type="transmembrane region" description="Helical" evidence="6">
    <location>
        <begin position="152"/>
        <end position="178"/>
    </location>
</feature>
<sequence length="337" mass="38378">MTSRNKIVLILMLLFGLAITAFSLRDISFNSLIRDLATLKWGWLVAAVFSMLISYFLEAIVVKVLLRRETMDFPLQSALRIPLVEQLFNGITPFSSGGQPAQLFALVQAGVDAGQATSVLLMKFVVYQSMIVVNFIVALFIGFHFLASKMHALSLLFLFGFLIHFAVIIGLLLVMYWYSFTRKSVKLLFKLLRLFRNSSKIDRWEEILDEKINNFYQESLRLKRDGRLLMKIGIITLIQLMFYYIVPYFILLSLGEQHVSLLLVTTFHILIVMVISLFPIPGGSGGAEYSFSTIFSSFITNSSKLVLAMLLWRLLTYYLGILLGMIALVVRPKKIKQ</sequence>
<keyword evidence="6" id="KW-0443">Lipid metabolism</keyword>
<keyword evidence="5 6" id="KW-0472">Membrane</keyword>
<evidence type="ECO:0000256" key="3">
    <source>
        <dbReference type="ARBA" id="ARBA00022692"/>
    </source>
</evidence>
<comment type="catalytic activity">
    <reaction evidence="6">
        <text>L-lysyl-tRNA(Lys) + a 1,2-diacyl-sn-glycero-3-phospho-(1'-sn-glycerol) = a 1,2-diacyl-sn-glycero-3-phospho-1'-(3'-O-L-lysyl)-sn-glycerol + tRNA(Lys)</text>
        <dbReference type="Rhea" id="RHEA:10668"/>
        <dbReference type="Rhea" id="RHEA-COMP:9696"/>
        <dbReference type="Rhea" id="RHEA-COMP:9697"/>
        <dbReference type="ChEBI" id="CHEBI:64716"/>
        <dbReference type="ChEBI" id="CHEBI:75792"/>
        <dbReference type="ChEBI" id="CHEBI:78442"/>
        <dbReference type="ChEBI" id="CHEBI:78529"/>
        <dbReference type="EC" id="2.3.2.3"/>
    </reaction>
</comment>
<dbReference type="GO" id="GO:0005886">
    <property type="term" value="C:plasma membrane"/>
    <property type="evidence" value="ECO:0007669"/>
    <property type="project" value="UniProtKB-SubCell"/>
</dbReference>
<comment type="function">
    <text evidence="6">Catalyzes the transfer of a lysyl group from L-lysyl-tRNA(Lys) to membrane-bound phosphatidylglycerol (PG), which produces lysylphosphatidylglycerol (LPG), a major component of the bacterial membrane with a positive net charge. LPG synthesis contributes to bacterial virulence as it is involved in the resistance mechanism against cationic antimicrobial peptides (CAMP) produces by the host's immune system (defensins, cathelicidins) and by the competing microorganisms.</text>
</comment>
<proteinExistence type="inferred from homology"/>
<dbReference type="AlphaFoldDB" id="A0A3Q8CZN1"/>